<dbReference type="AlphaFoldDB" id="A0A9W8YTQ5"/>
<evidence type="ECO:0000256" key="3">
    <source>
        <dbReference type="ARBA" id="ARBA00004496"/>
    </source>
</evidence>
<protein>
    <recommendedName>
        <fullName evidence="5">polynucleotide adenylyltransferase</fullName>
        <ecNumber evidence="5">2.7.7.19</ecNumber>
    </recommendedName>
</protein>
<dbReference type="InterPro" id="IPR043519">
    <property type="entry name" value="NT_sf"/>
</dbReference>
<dbReference type="Gene3D" id="1.10.1410.10">
    <property type="match status" value="1"/>
</dbReference>
<feature type="compositionally biased region" description="Polar residues" evidence="10">
    <location>
        <begin position="158"/>
        <end position="186"/>
    </location>
</feature>
<dbReference type="EMBL" id="JAPEVB010000004">
    <property type="protein sequence ID" value="KAJ4389925.1"/>
    <property type="molecule type" value="Genomic_DNA"/>
</dbReference>
<dbReference type="SUPFAM" id="SSF81631">
    <property type="entry name" value="PAP/OAS1 substrate-binding domain"/>
    <property type="match status" value="1"/>
</dbReference>
<accession>A0A9W8YTQ5</accession>
<feature type="compositionally biased region" description="Polar residues" evidence="10">
    <location>
        <begin position="939"/>
        <end position="961"/>
    </location>
</feature>
<evidence type="ECO:0000256" key="4">
    <source>
        <dbReference type="ARBA" id="ARBA00008593"/>
    </source>
</evidence>
<evidence type="ECO:0000313" key="14">
    <source>
        <dbReference type="Proteomes" id="UP001140453"/>
    </source>
</evidence>
<feature type="compositionally biased region" description="Low complexity" evidence="10">
    <location>
        <begin position="127"/>
        <end position="136"/>
    </location>
</feature>
<dbReference type="Gene3D" id="3.30.460.10">
    <property type="entry name" value="Beta Polymerase, domain 2"/>
    <property type="match status" value="1"/>
</dbReference>
<dbReference type="GO" id="GO:1990817">
    <property type="term" value="F:poly(A) RNA polymerase activity"/>
    <property type="evidence" value="ECO:0007669"/>
    <property type="project" value="UniProtKB-EC"/>
</dbReference>
<evidence type="ECO:0000256" key="2">
    <source>
        <dbReference type="ARBA" id="ARBA00001946"/>
    </source>
</evidence>
<evidence type="ECO:0000259" key="12">
    <source>
        <dbReference type="Pfam" id="PF22600"/>
    </source>
</evidence>
<keyword evidence="6" id="KW-0963">Cytoplasm</keyword>
<comment type="similarity">
    <text evidence="4">Belongs to the DNA polymerase type-B-like family.</text>
</comment>
<comment type="subcellular location">
    <subcellularLocation>
        <location evidence="3">Cytoplasm</location>
    </subcellularLocation>
</comment>
<dbReference type="Pfam" id="PF22600">
    <property type="entry name" value="MTPAP-like_central"/>
    <property type="match status" value="1"/>
</dbReference>
<reference evidence="13" key="1">
    <citation type="submission" date="2022-10" db="EMBL/GenBank/DDBJ databases">
        <title>Tapping the CABI collections for fungal endophytes: first genome assemblies for Collariella, Neodidymelliopsis, Ascochyta clinopodiicola, Didymella pomorum, Didymosphaeria variabile, Neocosmospora piperis and Neocucurbitaria cava.</title>
        <authorList>
            <person name="Hill R."/>
        </authorList>
    </citation>
    <scope>NUCLEOTIDE SEQUENCE</scope>
    <source>
        <strain evidence="13">IMI 355082</strain>
    </source>
</reference>
<name>A0A9W8YTQ5_9PEZI</name>
<proteinExistence type="inferred from homology"/>
<evidence type="ECO:0000256" key="6">
    <source>
        <dbReference type="ARBA" id="ARBA00022490"/>
    </source>
</evidence>
<dbReference type="Pfam" id="PF03828">
    <property type="entry name" value="PAP_assoc"/>
    <property type="match status" value="1"/>
</dbReference>
<dbReference type="GO" id="GO:0005737">
    <property type="term" value="C:cytoplasm"/>
    <property type="evidence" value="ECO:0007669"/>
    <property type="project" value="UniProtKB-SubCell"/>
</dbReference>
<feature type="region of interest" description="Disordered" evidence="10">
    <location>
        <begin position="83"/>
        <end position="186"/>
    </location>
</feature>
<feature type="region of interest" description="Disordered" evidence="10">
    <location>
        <begin position="923"/>
        <end position="969"/>
    </location>
</feature>
<evidence type="ECO:0000259" key="11">
    <source>
        <dbReference type="Pfam" id="PF03828"/>
    </source>
</evidence>
<dbReference type="InterPro" id="IPR054708">
    <property type="entry name" value="MTPAP-like_central"/>
</dbReference>
<keyword evidence="7" id="KW-0808">Transferase</keyword>
<dbReference type="GO" id="GO:0031123">
    <property type="term" value="P:RNA 3'-end processing"/>
    <property type="evidence" value="ECO:0007669"/>
    <property type="project" value="TreeGrafter"/>
</dbReference>
<dbReference type="PANTHER" id="PTHR12271:SF40">
    <property type="entry name" value="POLY(A) RNA POLYMERASE GLD2"/>
    <property type="match status" value="1"/>
</dbReference>
<keyword evidence="8" id="KW-0479">Metal-binding</keyword>
<feature type="region of interest" description="Disordered" evidence="10">
    <location>
        <begin position="350"/>
        <end position="382"/>
    </location>
</feature>
<dbReference type="GO" id="GO:0050265">
    <property type="term" value="F:RNA uridylyltransferase activity"/>
    <property type="evidence" value="ECO:0007669"/>
    <property type="project" value="TreeGrafter"/>
</dbReference>
<dbReference type="EC" id="2.7.7.19" evidence="5"/>
<keyword evidence="9" id="KW-0460">Magnesium</keyword>
<comment type="cofactor">
    <cofactor evidence="2">
        <name>Mg(2+)</name>
        <dbReference type="ChEBI" id="CHEBI:18420"/>
    </cofactor>
</comment>
<dbReference type="PANTHER" id="PTHR12271">
    <property type="entry name" value="POLY A POLYMERASE CID PAP -RELATED"/>
    <property type="match status" value="1"/>
</dbReference>
<dbReference type="SUPFAM" id="SSF81301">
    <property type="entry name" value="Nucleotidyltransferase"/>
    <property type="match status" value="2"/>
</dbReference>
<feature type="domain" description="Poly(A) RNA polymerase mitochondrial-like central palm" evidence="12">
    <location>
        <begin position="220"/>
        <end position="341"/>
    </location>
</feature>
<evidence type="ECO:0000256" key="10">
    <source>
        <dbReference type="SAM" id="MobiDB-lite"/>
    </source>
</evidence>
<evidence type="ECO:0000256" key="8">
    <source>
        <dbReference type="ARBA" id="ARBA00022723"/>
    </source>
</evidence>
<feature type="region of interest" description="Disordered" evidence="10">
    <location>
        <begin position="25"/>
        <end position="69"/>
    </location>
</feature>
<evidence type="ECO:0000313" key="13">
    <source>
        <dbReference type="EMBL" id="KAJ4389925.1"/>
    </source>
</evidence>
<organism evidence="13 14">
    <name type="scientific">Gnomoniopsis smithogilvyi</name>
    <dbReference type="NCBI Taxonomy" id="1191159"/>
    <lineage>
        <taxon>Eukaryota</taxon>
        <taxon>Fungi</taxon>
        <taxon>Dikarya</taxon>
        <taxon>Ascomycota</taxon>
        <taxon>Pezizomycotina</taxon>
        <taxon>Sordariomycetes</taxon>
        <taxon>Sordariomycetidae</taxon>
        <taxon>Diaporthales</taxon>
        <taxon>Gnomoniaceae</taxon>
        <taxon>Gnomoniopsis</taxon>
    </lineage>
</organism>
<feature type="compositionally biased region" description="Polar residues" evidence="10">
    <location>
        <begin position="100"/>
        <end position="123"/>
    </location>
</feature>
<dbReference type="GO" id="GO:0010605">
    <property type="term" value="P:negative regulation of macromolecule metabolic process"/>
    <property type="evidence" value="ECO:0007669"/>
    <property type="project" value="UniProtKB-ARBA"/>
</dbReference>
<evidence type="ECO:0000256" key="9">
    <source>
        <dbReference type="ARBA" id="ARBA00022842"/>
    </source>
</evidence>
<dbReference type="GO" id="GO:0046872">
    <property type="term" value="F:metal ion binding"/>
    <property type="evidence" value="ECO:0007669"/>
    <property type="project" value="UniProtKB-KW"/>
</dbReference>
<gene>
    <name evidence="13" type="ORF">N0V93_007397</name>
</gene>
<dbReference type="Proteomes" id="UP001140453">
    <property type="component" value="Unassembled WGS sequence"/>
</dbReference>
<dbReference type="InterPro" id="IPR002058">
    <property type="entry name" value="PAP_assoc"/>
</dbReference>
<dbReference type="OrthoDB" id="407432at2759"/>
<comment type="caution">
    <text evidence="13">The sequence shown here is derived from an EMBL/GenBank/DDBJ whole genome shotgun (WGS) entry which is preliminary data.</text>
</comment>
<sequence>MQGPDHHDEVPLDVRMRNLILQNAAKAQQQHDLSSASSTVQNLDQSIQPNAPHNSRQKRPNQAQRRQMSAQMTIPIDHRSAQAHNNRSYGNPAGPGPPFRQNQQNSNQYAHSAAFQNQHSDQGFSRGGSYHSSSRHQTSPSYPGGSPAHAPYDWRQPSGAQNSLPANQFGSRSNHGGRNSVSQGRSLYSPQAYTPRLDNNLEVQVAMLEQLSQEILANAEIDFSQIEEKERFRLMIENACRVAIDRHEREVNGRSDFPAMSVQLQCFGSLAAGFATKSSDMDLGLLSPLSHPQPDAPGSPIPRIVEKVFLEMGLGARLLSKTRVPIIKVCQRPPEKLYADLLQERARWERGEDEENDHDHDHEQELDEDEPASGPLEGPIESKVSNAKTPAVNGHEQGHDQYQVLLIGLKQGSKSLGNYNGAAKKVLRKLGGRDISNSTASTFTTEDHRVLDEVCAAFIRGLSDDSLRARLQSYASLSFDSAHPLASNRSLFGVMAQIEGEKIIMAYESRSIHENIALSESTLEKRVTQWKQLQNSPAHKDPLAYNREIQLASDAIKKFPSVGILILEQGQYEMASSYHIRAIRLLTDLGGHDGPSSQSSILPVVLEQYTRGIYDFDIRAQVSDFLRSASYPSLRAVAKRHKTLQLAKELEKALEKDLYPTEDVDDIRRYIEVLRGPMELTMSEGRQLDGALIMAPDTWDLVAKIRQLQDPARMSPNQPRDRYRDKLEFPKSDIGVQCDINFSAQLALHNTHLLRCYSLTDPRVRPLVLFVKHWAKVRGINTPYRGTLSSYGYVLMVLHYLSNVARPYVCPNLQLMAPALPLNLTPQQIESTVHCKGRDVHFWRDEEQIKAAVQRRELSNNVDSIGYLLRGFFEYYAQSNMMSTYQTRGFDWGRDVLSIRSPNGLLSKQEKGWTGAKTVLEVRGSDQSSATEPALPQANPVTTPVQSTGPANNLSQPSPSVDATAATKKSEVKEVRHRYLFAIEDPFELDHNVARTVTHQGIVAIRDEFRRAWRIIRNAGKPGPQENLLQDTSTEKKADSNKAFLELLDEIHGRMCN</sequence>
<feature type="domain" description="PAP-associated" evidence="11">
    <location>
        <begin position="864"/>
        <end position="914"/>
    </location>
</feature>
<evidence type="ECO:0000256" key="7">
    <source>
        <dbReference type="ARBA" id="ARBA00022679"/>
    </source>
</evidence>
<comment type="cofactor">
    <cofactor evidence="1">
        <name>Mn(2+)</name>
        <dbReference type="ChEBI" id="CHEBI:29035"/>
    </cofactor>
</comment>
<keyword evidence="14" id="KW-1185">Reference proteome</keyword>
<evidence type="ECO:0000256" key="5">
    <source>
        <dbReference type="ARBA" id="ARBA00012388"/>
    </source>
</evidence>
<evidence type="ECO:0000256" key="1">
    <source>
        <dbReference type="ARBA" id="ARBA00001936"/>
    </source>
</evidence>